<comment type="caution">
    <text evidence="7">The sequence shown here is derived from an EMBL/GenBank/DDBJ whole genome shotgun (WGS) entry which is preliminary data.</text>
</comment>
<dbReference type="SMART" id="SM01296">
    <property type="entry name" value="N2227"/>
    <property type="match status" value="1"/>
</dbReference>
<dbReference type="EMBL" id="WNWR01000327">
    <property type="protein sequence ID" value="KAE9982990.1"/>
    <property type="molecule type" value="Genomic_DNA"/>
</dbReference>
<evidence type="ECO:0000256" key="1">
    <source>
        <dbReference type="ARBA" id="ARBA00010086"/>
    </source>
</evidence>
<dbReference type="GO" id="GO:0030735">
    <property type="term" value="F:carnosine N-methyltransferase activity"/>
    <property type="evidence" value="ECO:0007669"/>
    <property type="project" value="UniProtKB-EC"/>
</dbReference>
<evidence type="ECO:0000256" key="4">
    <source>
        <dbReference type="ARBA" id="ARBA00022679"/>
    </source>
</evidence>
<accession>A0A8H3Z264</accession>
<reference evidence="7 8" key="1">
    <citation type="submission" date="2019-07" db="EMBL/GenBank/DDBJ databases">
        <title>Venturia inaequalis Genome Resource.</title>
        <authorList>
            <person name="Lichtner F.J."/>
        </authorList>
    </citation>
    <scope>NUCLEOTIDE SEQUENCE [LARGE SCALE GENOMIC DNA]</scope>
    <source>
        <strain evidence="7 8">DMI_063113</strain>
    </source>
</reference>
<dbReference type="InterPro" id="IPR012901">
    <property type="entry name" value="CARME"/>
</dbReference>
<proteinExistence type="inferred from homology"/>
<dbReference type="PANTHER" id="PTHR12303">
    <property type="entry name" value="CARNOSINE N-METHYLTRANSFERASE"/>
    <property type="match status" value="1"/>
</dbReference>
<dbReference type="PANTHER" id="PTHR12303:SF6">
    <property type="entry name" value="CARNOSINE N-METHYLTRANSFERASE"/>
    <property type="match status" value="1"/>
</dbReference>
<dbReference type="Proteomes" id="UP000490939">
    <property type="component" value="Unassembled WGS sequence"/>
</dbReference>
<keyword evidence="3" id="KW-0489">Methyltransferase</keyword>
<organism evidence="7 8">
    <name type="scientific">Venturia inaequalis</name>
    <name type="common">Apple scab fungus</name>
    <dbReference type="NCBI Taxonomy" id="5025"/>
    <lineage>
        <taxon>Eukaryota</taxon>
        <taxon>Fungi</taxon>
        <taxon>Dikarya</taxon>
        <taxon>Ascomycota</taxon>
        <taxon>Pezizomycotina</taxon>
        <taxon>Dothideomycetes</taxon>
        <taxon>Pleosporomycetidae</taxon>
        <taxon>Venturiales</taxon>
        <taxon>Venturiaceae</taxon>
        <taxon>Venturia</taxon>
    </lineage>
</organism>
<name>A0A8H3Z264_VENIN</name>
<keyword evidence="5" id="KW-0949">S-adenosyl-L-methionine</keyword>
<evidence type="ECO:0000256" key="5">
    <source>
        <dbReference type="ARBA" id="ARBA00022691"/>
    </source>
</evidence>
<evidence type="ECO:0000313" key="8">
    <source>
        <dbReference type="Proteomes" id="UP000490939"/>
    </source>
</evidence>
<dbReference type="Gene3D" id="3.40.50.150">
    <property type="entry name" value="Vaccinia Virus protein VP39"/>
    <property type="match status" value="1"/>
</dbReference>
<dbReference type="EC" id="2.1.1.22" evidence="2"/>
<keyword evidence="4" id="KW-0808">Transferase</keyword>
<protein>
    <recommendedName>
        <fullName evidence="2">carnosine N-methyltransferase</fullName>
        <ecNumber evidence="2">2.1.1.22</ecNumber>
    </recommendedName>
</protein>
<dbReference type="SUPFAM" id="SSF53335">
    <property type="entry name" value="S-adenosyl-L-methionine-dependent methyltransferases"/>
    <property type="match status" value="1"/>
</dbReference>
<evidence type="ECO:0000256" key="2">
    <source>
        <dbReference type="ARBA" id="ARBA00012003"/>
    </source>
</evidence>
<feature type="region of interest" description="Disordered" evidence="6">
    <location>
        <begin position="320"/>
        <end position="349"/>
    </location>
</feature>
<dbReference type="Pfam" id="PF07942">
    <property type="entry name" value="CARME"/>
    <property type="match status" value="1"/>
</dbReference>
<evidence type="ECO:0000256" key="3">
    <source>
        <dbReference type="ARBA" id="ARBA00022603"/>
    </source>
</evidence>
<feature type="non-terminal residue" evidence="7">
    <location>
        <position position="382"/>
    </location>
</feature>
<comment type="similarity">
    <text evidence="1">Belongs to the carnosine N-methyltransferase family.</text>
</comment>
<dbReference type="GO" id="GO:0032259">
    <property type="term" value="P:methylation"/>
    <property type="evidence" value="ECO:0007669"/>
    <property type="project" value="UniProtKB-KW"/>
</dbReference>
<keyword evidence="8" id="KW-1185">Reference proteome</keyword>
<evidence type="ECO:0000256" key="6">
    <source>
        <dbReference type="SAM" id="MobiDB-lite"/>
    </source>
</evidence>
<sequence length="382" mass="42393">MTVCVVRLNLSCASERDSLLRALDSFRQYKANAICTYLQPRQLRLESLPPSARSFLVEELSYDRVLHRIEDAISVNASLASDILCNASALLASAIGQDTGLWKGTATDFDCSVARSCMRALFRDWSLEGVAERSAAHRPILDVLRQESDHGKQKCDFRVLVPGAGLGRLVHAVEQLGLSVEANDMSYQTLMIRMYLFGLEEKNAQKPLYPWALSFSNHLSRQDQLRNVMVPDVYPSNKIKIAENNNDPEGNSTERLVFTIGDFIELYSSPASMNAFSAVVTCFFIDTSLNFLDYASTAHNCLREGGIWINIGPLLWNTEENGPAGNKEGDTDEQESWNAQRHQSRTADGTSLVELTAEEVLLVLQKTGFVIEQADSNIGNSS</sequence>
<dbReference type="AlphaFoldDB" id="A0A8H3Z264"/>
<gene>
    <name evidence="7" type="ORF">EG327_005655</name>
</gene>
<evidence type="ECO:0000313" key="7">
    <source>
        <dbReference type="EMBL" id="KAE9982990.1"/>
    </source>
</evidence>
<feature type="compositionally biased region" description="Polar residues" evidence="6">
    <location>
        <begin position="336"/>
        <end position="349"/>
    </location>
</feature>
<dbReference type="InterPro" id="IPR029063">
    <property type="entry name" value="SAM-dependent_MTases_sf"/>
</dbReference>